<comment type="function">
    <text evidence="1">Hydrolyzes diadenosine 5',5'''-P1,P4-tetraphosphate to yield ADP.</text>
</comment>
<sequence>MTVYAVGDIQGCYDQLKELLNKVRFNPEKDTLWCAGDLVNRGPKSLKTLRFLKSLGDAAVCVLGNHDLHLLELAAGGQSYRRDTLRKILKADDRDELIEWLRHLPLLHHDKKLGWCMVHAGLHPDWSLKKAKKRARKVEKRLQGAQWKGFCKQMHHRMFPLREPKRGGDERALFSAAVFTRTRYCTRDGKFNWDVRSGKSRNRREKPWFEHSRLAWHRNCHVVYGHWAAMGLVVDKPYVLGLDTGCVWGGSLTLAKLKPRGQWVIAAQTM</sequence>
<dbReference type="RefSeq" id="WP_100265427.1">
    <property type="nucleotide sequence ID" value="NZ_CP018800.1"/>
</dbReference>
<evidence type="ECO:0000256" key="4">
    <source>
        <dbReference type="ARBA" id="ARBA00022801"/>
    </source>
</evidence>
<dbReference type="OrthoDB" id="9807890at2"/>
<dbReference type="AlphaFoldDB" id="A0A2K8L841"/>
<dbReference type="PANTHER" id="PTHR42850:SF11">
    <property type="entry name" value="BIS(5'-NUCLEOSYL)-TETRAPHOSPHATASE [SYMMETRICAL]"/>
    <property type="match status" value="1"/>
</dbReference>
<protein>
    <recommendedName>
        <fullName evidence="3">bis(5'-nucleosyl)-tetraphosphatase (symmetrical)</fullName>
        <ecNumber evidence="3">3.6.1.41</ecNumber>
    </recommendedName>
    <alternativeName>
        <fullName evidence="6">Ap4A hydrolase</fullName>
    </alternativeName>
    <alternativeName>
        <fullName evidence="5">Diadenosine 5',5'''-P1,P4-tetraphosphate pyrophosphohydrolase</fullName>
    </alternativeName>
    <alternativeName>
        <fullName evidence="7">Diadenosine tetraphosphatase</fullName>
    </alternativeName>
</protein>
<evidence type="ECO:0000313" key="10">
    <source>
        <dbReference type="EMBL" id="ATX82031.1"/>
    </source>
</evidence>
<dbReference type="InterPro" id="IPR029052">
    <property type="entry name" value="Metallo-depent_PP-like"/>
</dbReference>
<dbReference type="NCBIfam" id="NF001204">
    <property type="entry name" value="PRK00166.1"/>
    <property type="match status" value="1"/>
</dbReference>
<dbReference type="NCBIfam" id="TIGR00668">
    <property type="entry name" value="apaH"/>
    <property type="match status" value="1"/>
</dbReference>
<proteinExistence type="inferred from homology"/>
<evidence type="ECO:0000313" key="11">
    <source>
        <dbReference type="Proteomes" id="UP000231637"/>
    </source>
</evidence>
<evidence type="ECO:0000256" key="7">
    <source>
        <dbReference type="ARBA" id="ARBA00033210"/>
    </source>
</evidence>
<dbReference type="EC" id="3.6.1.41" evidence="3"/>
<dbReference type="GO" id="GO:0005737">
    <property type="term" value="C:cytoplasm"/>
    <property type="evidence" value="ECO:0007669"/>
    <property type="project" value="TreeGrafter"/>
</dbReference>
<dbReference type="PIRSF" id="PIRSF000903">
    <property type="entry name" value="B5n-ttraPtase_sm"/>
    <property type="match status" value="1"/>
</dbReference>
<keyword evidence="11" id="KW-1185">Reference proteome</keyword>
<dbReference type="InterPro" id="IPR004617">
    <property type="entry name" value="ApaH"/>
</dbReference>
<keyword evidence="4 10" id="KW-0378">Hydrolase</keyword>
<evidence type="ECO:0000256" key="6">
    <source>
        <dbReference type="ARBA" id="ARBA00032248"/>
    </source>
</evidence>
<dbReference type="KEGG" id="mfn:Ga0123462_1167"/>
<evidence type="ECO:0000256" key="5">
    <source>
        <dbReference type="ARBA" id="ARBA00031248"/>
    </source>
</evidence>
<name>A0A2K8L841_9PROT</name>
<comment type="similarity">
    <text evidence="2">Belongs to the Ap4A hydrolase family.</text>
</comment>
<organism evidence="10 11">
    <name type="scientific">Mariprofundus ferrinatatus</name>
    <dbReference type="NCBI Taxonomy" id="1921087"/>
    <lineage>
        <taxon>Bacteria</taxon>
        <taxon>Pseudomonadati</taxon>
        <taxon>Pseudomonadota</taxon>
        <taxon>Candidatius Mariprofundia</taxon>
        <taxon>Mariprofundales</taxon>
        <taxon>Mariprofundaceae</taxon>
        <taxon>Mariprofundus</taxon>
    </lineage>
</organism>
<dbReference type="EMBL" id="CP018800">
    <property type="protein sequence ID" value="ATX82031.1"/>
    <property type="molecule type" value="Genomic_DNA"/>
</dbReference>
<comment type="catalytic activity">
    <reaction evidence="8">
        <text>P(1),P(4)-bis(5'-adenosyl) tetraphosphate + H2O = 2 ADP + 2 H(+)</text>
        <dbReference type="Rhea" id="RHEA:24252"/>
        <dbReference type="ChEBI" id="CHEBI:15377"/>
        <dbReference type="ChEBI" id="CHEBI:15378"/>
        <dbReference type="ChEBI" id="CHEBI:58141"/>
        <dbReference type="ChEBI" id="CHEBI:456216"/>
        <dbReference type="EC" id="3.6.1.41"/>
    </reaction>
</comment>
<dbReference type="SUPFAM" id="SSF56300">
    <property type="entry name" value="Metallo-dependent phosphatases"/>
    <property type="match status" value="1"/>
</dbReference>
<evidence type="ECO:0000256" key="1">
    <source>
        <dbReference type="ARBA" id="ARBA00003413"/>
    </source>
</evidence>
<accession>A0A2K8L841</accession>
<dbReference type="PANTHER" id="PTHR42850">
    <property type="entry name" value="METALLOPHOSPHOESTERASE"/>
    <property type="match status" value="1"/>
</dbReference>
<evidence type="ECO:0000256" key="8">
    <source>
        <dbReference type="ARBA" id="ARBA00049417"/>
    </source>
</evidence>
<dbReference type="Pfam" id="PF00149">
    <property type="entry name" value="Metallophos"/>
    <property type="match status" value="1"/>
</dbReference>
<dbReference type="InterPro" id="IPR050126">
    <property type="entry name" value="Ap4A_hydrolase"/>
</dbReference>
<evidence type="ECO:0000256" key="2">
    <source>
        <dbReference type="ARBA" id="ARBA00005419"/>
    </source>
</evidence>
<dbReference type="Proteomes" id="UP000231637">
    <property type="component" value="Chromosome"/>
</dbReference>
<dbReference type="InterPro" id="IPR004843">
    <property type="entry name" value="Calcineurin-like_PHP"/>
</dbReference>
<dbReference type="GO" id="GO:0110154">
    <property type="term" value="P:RNA decapping"/>
    <property type="evidence" value="ECO:0007669"/>
    <property type="project" value="TreeGrafter"/>
</dbReference>
<dbReference type="Gene3D" id="3.60.21.10">
    <property type="match status" value="1"/>
</dbReference>
<reference evidence="10 11" key="1">
    <citation type="submission" date="2016-12" db="EMBL/GenBank/DDBJ databases">
        <title>Isolation and genomic insights into novel planktonic Zetaproteobacteria from stratified waters of the Chesapeake Bay.</title>
        <authorList>
            <person name="McAllister S.M."/>
            <person name="Kato S."/>
            <person name="Chan C.S."/>
            <person name="Chiu B.K."/>
            <person name="Field E.K."/>
        </authorList>
    </citation>
    <scope>NUCLEOTIDE SEQUENCE [LARGE SCALE GENOMIC DNA]</scope>
    <source>
        <strain evidence="10 11">CP-8</strain>
    </source>
</reference>
<gene>
    <name evidence="10" type="ORF">Ga0123462_1167</name>
</gene>
<feature type="domain" description="Calcineurin-like phosphoesterase" evidence="9">
    <location>
        <begin position="1"/>
        <end position="148"/>
    </location>
</feature>
<evidence type="ECO:0000259" key="9">
    <source>
        <dbReference type="Pfam" id="PF00149"/>
    </source>
</evidence>
<dbReference type="GO" id="GO:0008803">
    <property type="term" value="F:bis(5'-nucleosyl)-tetraphosphatase (symmetrical) activity"/>
    <property type="evidence" value="ECO:0007669"/>
    <property type="project" value="UniProtKB-EC"/>
</dbReference>
<dbReference type="GO" id="GO:0016791">
    <property type="term" value="F:phosphatase activity"/>
    <property type="evidence" value="ECO:0007669"/>
    <property type="project" value="TreeGrafter"/>
</dbReference>
<evidence type="ECO:0000256" key="3">
    <source>
        <dbReference type="ARBA" id="ARBA00012506"/>
    </source>
</evidence>